<name>A0A0M2Q3J0_PROHO</name>
<keyword evidence="2" id="KW-1185">Reference proteome</keyword>
<sequence length="69" mass="7995">MNPSLLRQIWSQVEETQTTVLLQLDDNSLVYLLLNQLQKHHFLSAPEADQVMQYISSKLSLIRDLALSR</sequence>
<dbReference type="RefSeq" id="WP_017714253.1">
    <property type="nucleotide sequence ID" value="NZ_KB235941.1"/>
</dbReference>
<comment type="caution">
    <text evidence="1">The sequence shown here is derived from an EMBL/GenBank/DDBJ whole genome shotgun (WGS) entry which is preliminary data.</text>
</comment>
<organism evidence="1 2">
    <name type="scientific">Prochlorothrix hollandica PCC 9006 = CALU 1027</name>
    <dbReference type="NCBI Taxonomy" id="317619"/>
    <lineage>
        <taxon>Bacteria</taxon>
        <taxon>Bacillati</taxon>
        <taxon>Cyanobacteriota</taxon>
        <taxon>Cyanophyceae</taxon>
        <taxon>Prochlorotrichales</taxon>
        <taxon>Prochlorotrichaceae</taxon>
        <taxon>Prochlorothrix</taxon>
    </lineage>
</organism>
<reference evidence="1" key="1">
    <citation type="submission" date="2012-04" db="EMBL/GenBank/DDBJ databases">
        <authorList>
            <person name="Borisov I.G."/>
            <person name="Ivanikova N.V."/>
            <person name="Pinevich A.V."/>
        </authorList>
    </citation>
    <scope>NUCLEOTIDE SEQUENCE</scope>
    <source>
        <strain evidence="1">CALU 1027</strain>
    </source>
</reference>
<accession>A0A0M2Q3J0</accession>
<gene>
    <name evidence="1" type="ORF">PROH_04145</name>
</gene>
<dbReference type="Proteomes" id="UP000034681">
    <property type="component" value="Unassembled WGS sequence"/>
</dbReference>
<evidence type="ECO:0000313" key="2">
    <source>
        <dbReference type="Proteomes" id="UP000034681"/>
    </source>
</evidence>
<dbReference type="EMBL" id="AJTX02000002">
    <property type="protein sequence ID" value="KKJ01509.1"/>
    <property type="molecule type" value="Genomic_DNA"/>
</dbReference>
<proteinExistence type="predicted"/>
<dbReference type="AlphaFoldDB" id="A0A0M2Q3J0"/>
<dbReference type="eggNOG" id="ENOG50331PV">
    <property type="taxonomic scope" value="Bacteria"/>
</dbReference>
<dbReference type="OrthoDB" id="426600at2"/>
<protein>
    <submittedName>
        <fullName evidence="1">Uncharacterized protein</fullName>
    </submittedName>
</protein>
<evidence type="ECO:0000313" key="1">
    <source>
        <dbReference type="EMBL" id="KKJ01509.1"/>
    </source>
</evidence>